<dbReference type="Pfam" id="PF19279">
    <property type="entry name" value="YegS_C"/>
    <property type="match status" value="1"/>
</dbReference>
<dbReference type="Gene3D" id="3.40.50.10330">
    <property type="entry name" value="Probable inorganic polyphosphate/atp-NAD kinase, domain 1"/>
    <property type="match status" value="1"/>
</dbReference>
<keyword evidence="8" id="KW-1208">Phospholipid metabolism</keyword>
<organism evidence="10 11">
    <name type="scientific">Nocardiopsis composta</name>
    <dbReference type="NCBI Taxonomy" id="157465"/>
    <lineage>
        <taxon>Bacteria</taxon>
        <taxon>Bacillati</taxon>
        <taxon>Actinomycetota</taxon>
        <taxon>Actinomycetes</taxon>
        <taxon>Streptosporangiales</taxon>
        <taxon>Nocardiopsidaceae</taxon>
        <taxon>Nocardiopsis</taxon>
    </lineage>
</organism>
<keyword evidence="7" id="KW-0444">Lipid biosynthesis</keyword>
<dbReference type="InterPro" id="IPR050187">
    <property type="entry name" value="Lipid_Phosphate_FormReg"/>
</dbReference>
<evidence type="ECO:0000256" key="1">
    <source>
        <dbReference type="ARBA" id="ARBA00001946"/>
    </source>
</evidence>
<dbReference type="GO" id="GO:0016301">
    <property type="term" value="F:kinase activity"/>
    <property type="evidence" value="ECO:0007669"/>
    <property type="project" value="UniProtKB-KW"/>
</dbReference>
<dbReference type="Gene3D" id="2.60.200.40">
    <property type="match status" value="1"/>
</dbReference>
<dbReference type="GO" id="GO:0005524">
    <property type="term" value="F:ATP binding"/>
    <property type="evidence" value="ECO:0007669"/>
    <property type="project" value="UniProtKB-KW"/>
</dbReference>
<evidence type="ECO:0000256" key="7">
    <source>
        <dbReference type="ARBA" id="ARBA00023209"/>
    </source>
</evidence>
<dbReference type="GO" id="GO:0008654">
    <property type="term" value="P:phospholipid biosynthetic process"/>
    <property type="evidence" value="ECO:0007669"/>
    <property type="project" value="UniProtKB-KW"/>
</dbReference>
<dbReference type="InterPro" id="IPR017438">
    <property type="entry name" value="ATP-NAD_kinase_N"/>
</dbReference>
<dbReference type="Pfam" id="PF00781">
    <property type="entry name" value="DAGK_cat"/>
    <property type="match status" value="1"/>
</dbReference>
<evidence type="ECO:0000313" key="10">
    <source>
        <dbReference type="EMBL" id="MBB5435578.1"/>
    </source>
</evidence>
<dbReference type="PANTHER" id="PTHR12358:SF54">
    <property type="entry name" value="SPHINGOSINE KINASE RELATED PROTEIN"/>
    <property type="match status" value="1"/>
</dbReference>
<evidence type="ECO:0000256" key="4">
    <source>
        <dbReference type="ARBA" id="ARBA00022741"/>
    </source>
</evidence>
<name>A0A7W8VGW3_9ACTN</name>
<protein>
    <submittedName>
        <fullName evidence="10">YegS/Rv2252/BmrU family lipid kinase</fullName>
    </submittedName>
</protein>
<evidence type="ECO:0000256" key="8">
    <source>
        <dbReference type="ARBA" id="ARBA00023264"/>
    </source>
</evidence>
<feature type="domain" description="DAGKc" evidence="9">
    <location>
        <begin position="1"/>
        <end position="121"/>
    </location>
</feature>
<dbReference type="AlphaFoldDB" id="A0A7W8VGW3"/>
<keyword evidence="7" id="KW-0443">Lipid metabolism</keyword>
<keyword evidence="6" id="KW-0067">ATP-binding</keyword>
<evidence type="ECO:0000256" key="3">
    <source>
        <dbReference type="ARBA" id="ARBA00022679"/>
    </source>
</evidence>
<dbReference type="InterPro" id="IPR045540">
    <property type="entry name" value="YegS/DAGK_C"/>
</dbReference>
<comment type="similarity">
    <text evidence="2">Belongs to the diacylglycerol/lipid kinase family.</text>
</comment>
<comment type="cofactor">
    <cofactor evidence="1">
        <name>Mg(2+)</name>
        <dbReference type="ChEBI" id="CHEBI:18420"/>
    </cofactor>
</comment>
<evidence type="ECO:0000313" key="11">
    <source>
        <dbReference type="Proteomes" id="UP000572635"/>
    </source>
</evidence>
<comment type="caution">
    <text evidence="10">The sequence shown here is derived from an EMBL/GenBank/DDBJ whole genome shotgun (WGS) entry which is preliminary data.</text>
</comment>
<keyword evidence="7" id="KW-0594">Phospholipid biosynthesis</keyword>
<evidence type="ECO:0000256" key="6">
    <source>
        <dbReference type="ARBA" id="ARBA00022840"/>
    </source>
</evidence>
<dbReference type="SMART" id="SM00046">
    <property type="entry name" value="DAGKc"/>
    <property type="match status" value="1"/>
</dbReference>
<keyword evidence="3" id="KW-0808">Transferase</keyword>
<evidence type="ECO:0000259" key="9">
    <source>
        <dbReference type="PROSITE" id="PS50146"/>
    </source>
</evidence>
<accession>A0A7W8VGW3</accession>
<dbReference type="Proteomes" id="UP000572635">
    <property type="component" value="Unassembled WGS sequence"/>
</dbReference>
<reference evidence="10 11" key="1">
    <citation type="submission" date="2020-08" db="EMBL/GenBank/DDBJ databases">
        <title>Sequencing the genomes of 1000 actinobacteria strains.</title>
        <authorList>
            <person name="Klenk H.-P."/>
        </authorList>
    </citation>
    <scope>NUCLEOTIDE SEQUENCE [LARGE SCALE GENOMIC DNA]</scope>
    <source>
        <strain evidence="10 11">DSM 44551</strain>
    </source>
</reference>
<keyword evidence="5 10" id="KW-0418">Kinase</keyword>
<gene>
    <name evidence="10" type="ORF">HDA36_005726</name>
</gene>
<dbReference type="PROSITE" id="PS50146">
    <property type="entry name" value="DAGK"/>
    <property type="match status" value="1"/>
</dbReference>
<keyword evidence="4" id="KW-0547">Nucleotide-binding</keyword>
<sequence length="293" mass="30641">MLVITNSAAGGSDDDLVKAAAAELGGADVAHCSSPEELDDALELGHDTVVAAGGDGSLHALANALHRRGELAERTVGLIPMGTGNDFARTLGLPEDPVQAAAVLREGAERRLDLIADDTGEITVNAVHLGAGADSTLAAEAWKKLLGPAGYPAGTLKAGLGTRGHRVRIAADGRTVLNNRKVLMVAVANGRYIGGGAELSPKSLPDDGMMDLIVSRALRFRRRIRYALRLASASHIAEPDVRHLRARVVSVRTDPANTSSDGEVRQGVTARTWRVLPGAWNFLVPPDGGRARS</sequence>
<evidence type="ECO:0000256" key="2">
    <source>
        <dbReference type="ARBA" id="ARBA00005983"/>
    </source>
</evidence>
<keyword evidence="11" id="KW-1185">Reference proteome</keyword>
<dbReference type="RefSeq" id="WP_184398480.1">
    <property type="nucleotide sequence ID" value="NZ_BAAAJD010000151.1"/>
</dbReference>
<dbReference type="SUPFAM" id="SSF111331">
    <property type="entry name" value="NAD kinase/diacylglycerol kinase-like"/>
    <property type="match status" value="1"/>
</dbReference>
<dbReference type="EMBL" id="JACHDB010000002">
    <property type="protein sequence ID" value="MBB5435578.1"/>
    <property type="molecule type" value="Genomic_DNA"/>
</dbReference>
<dbReference type="InterPro" id="IPR016064">
    <property type="entry name" value="NAD/diacylglycerol_kinase_sf"/>
</dbReference>
<proteinExistence type="inferred from homology"/>
<dbReference type="InterPro" id="IPR001206">
    <property type="entry name" value="Diacylglycerol_kinase_cat_dom"/>
</dbReference>
<dbReference type="PANTHER" id="PTHR12358">
    <property type="entry name" value="SPHINGOSINE KINASE"/>
    <property type="match status" value="1"/>
</dbReference>
<evidence type="ECO:0000256" key="5">
    <source>
        <dbReference type="ARBA" id="ARBA00022777"/>
    </source>
</evidence>